<dbReference type="GO" id="GO:0016020">
    <property type="term" value="C:membrane"/>
    <property type="evidence" value="ECO:0007669"/>
    <property type="project" value="UniProtKB-SubCell"/>
</dbReference>
<keyword evidence="7" id="KW-1185">Reference proteome</keyword>
<accession>A0A0V1N572</accession>
<feature type="transmembrane region" description="Helical" evidence="5">
    <location>
        <begin position="49"/>
        <end position="74"/>
    </location>
</feature>
<evidence type="ECO:0000313" key="7">
    <source>
        <dbReference type="Proteomes" id="UP000054843"/>
    </source>
</evidence>
<keyword evidence="3 5" id="KW-1133">Transmembrane helix</keyword>
<feature type="transmembrane region" description="Helical" evidence="5">
    <location>
        <begin position="154"/>
        <end position="175"/>
    </location>
</feature>
<evidence type="ECO:0000313" key="6">
    <source>
        <dbReference type="EMBL" id="KRZ78992.1"/>
    </source>
</evidence>
<evidence type="ECO:0008006" key="8">
    <source>
        <dbReference type="Google" id="ProtNLM"/>
    </source>
</evidence>
<comment type="subcellular location">
    <subcellularLocation>
        <location evidence="1">Membrane</location>
    </subcellularLocation>
</comment>
<dbReference type="AlphaFoldDB" id="A0A0V1N572"/>
<evidence type="ECO:0000256" key="1">
    <source>
        <dbReference type="ARBA" id="ARBA00004370"/>
    </source>
</evidence>
<evidence type="ECO:0000256" key="2">
    <source>
        <dbReference type="ARBA" id="ARBA00022692"/>
    </source>
</evidence>
<protein>
    <recommendedName>
        <fullName evidence="8">G-protein coupled receptors family 1 profile domain-containing protein</fullName>
    </recommendedName>
</protein>
<dbReference type="InterPro" id="IPR000276">
    <property type="entry name" value="GPCR_Rhodpsn"/>
</dbReference>
<gene>
    <name evidence="6" type="ORF">T10_10705</name>
</gene>
<dbReference type="Proteomes" id="UP000054843">
    <property type="component" value="Unassembled WGS sequence"/>
</dbReference>
<feature type="transmembrane region" description="Helical" evidence="5">
    <location>
        <begin position="15"/>
        <end position="37"/>
    </location>
</feature>
<comment type="caution">
    <text evidence="6">The sequence shown here is derived from an EMBL/GenBank/DDBJ whole genome shotgun (WGS) entry which is preliminary data.</text>
</comment>
<dbReference type="PRINTS" id="PR00237">
    <property type="entry name" value="GPCRRHODOPSN"/>
</dbReference>
<organism evidence="6 7">
    <name type="scientific">Trichinella papuae</name>
    <dbReference type="NCBI Taxonomy" id="268474"/>
    <lineage>
        <taxon>Eukaryota</taxon>
        <taxon>Metazoa</taxon>
        <taxon>Ecdysozoa</taxon>
        <taxon>Nematoda</taxon>
        <taxon>Enoplea</taxon>
        <taxon>Dorylaimia</taxon>
        <taxon>Trichinellida</taxon>
        <taxon>Trichinellidae</taxon>
        <taxon>Trichinella</taxon>
    </lineage>
</organism>
<keyword evidence="2 5" id="KW-0812">Transmembrane</keyword>
<dbReference type="GO" id="GO:0004930">
    <property type="term" value="F:G protein-coupled receptor activity"/>
    <property type="evidence" value="ECO:0007669"/>
    <property type="project" value="InterPro"/>
</dbReference>
<keyword evidence="4 5" id="KW-0472">Membrane</keyword>
<feature type="transmembrane region" description="Helical" evidence="5">
    <location>
        <begin position="195"/>
        <end position="213"/>
    </location>
</feature>
<proteinExistence type="predicted"/>
<reference evidence="6 7" key="1">
    <citation type="submission" date="2015-01" db="EMBL/GenBank/DDBJ databases">
        <title>Evolution of Trichinella species and genotypes.</title>
        <authorList>
            <person name="Korhonen P.K."/>
            <person name="Edoardo P."/>
            <person name="Giuseppe L.R."/>
            <person name="Gasser R.B."/>
        </authorList>
    </citation>
    <scope>NUCLEOTIDE SEQUENCE [LARGE SCALE GENOMIC DNA]</scope>
    <source>
        <strain evidence="6">ISS1980</strain>
    </source>
</reference>
<feature type="transmembrane region" description="Helical" evidence="5">
    <location>
        <begin position="94"/>
        <end position="113"/>
    </location>
</feature>
<evidence type="ECO:0000256" key="4">
    <source>
        <dbReference type="ARBA" id="ARBA00023136"/>
    </source>
</evidence>
<sequence>MDEILPKNGLFLNNATLIILLINGILALIINVLLAYLTFQKCTPKVNNYFNAGFISGNVVASAGYMCCSARRLFFTTGNNDATRLECIAESWNILPFMSGLFFSCLNLLLIAVERFYKVLRPYKCNYFNNKKKNKVSGVRAIQAHREAAVTKRIFVLAVFCFIVQALPLTVLLVIHKRSFIYFDRILRFLQNLNLFFTPIVFIFINPCYYQYLRQILLKYCNLCSCCDFIGI</sequence>
<dbReference type="EMBL" id="JYDO01000008">
    <property type="protein sequence ID" value="KRZ78992.1"/>
    <property type="molecule type" value="Genomic_DNA"/>
</dbReference>
<evidence type="ECO:0000256" key="3">
    <source>
        <dbReference type="ARBA" id="ARBA00022989"/>
    </source>
</evidence>
<evidence type="ECO:0000256" key="5">
    <source>
        <dbReference type="SAM" id="Phobius"/>
    </source>
</evidence>
<name>A0A0V1N572_9BILA</name>